<dbReference type="GO" id="GO:0045892">
    <property type="term" value="P:negative regulation of DNA-templated transcription"/>
    <property type="evidence" value="ECO:0007669"/>
    <property type="project" value="UniProtKB-ARBA"/>
</dbReference>
<dbReference type="AlphaFoldDB" id="A0A8E2IBL2"/>
<protein>
    <submittedName>
        <fullName evidence="8">TetR family transcriptional regulator</fullName>
    </submittedName>
</protein>
<dbReference type="Pfam" id="PF17934">
    <property type="entry name" value="TetR_C_26"/>
    <property type="match status" value="1"/>
</dbReference>
<name>A0A8E2IBL2_9BACI</name>
<sequence length="194" mass="22722">MTKKSEEKYDKILQAAIQVISEKGYENTSISDIVKSAGIAQGTFYLYFPSKSSLIPAIADHLLTITFEKMKLVVSDQDSFWIVLEKVIRTTFETTEDFKDIIILCYSGLAIEHSMEKWEIIYQPFYQWFEEKINLAIKHQEIIDTIDVKLTTKMIINLMENTAERYFIGKEHDALEEEYQKEIYNFIKRSLSAF</sequence>
<dbReference type="PROSITE" id="PS01081">
    <property type="entry name" value="HTH_TETR_1"/>
    <property type="match status" value="1"/>
</dbReference>
<keyword evidence="4" id="KW-0804">Transcription</keyword>
<dbReference type="PROSITE" id="PS50977">
    <property type="entry name" value="HTH_TETR_2"/>
    <property type="match status" value="1"/>
</dbReference>
<dbReference type="Pfam" id="PF00440">
    <property type="entry name" value="TetR_N"/>
    <property type="match status" value="1"/>
</dbReference>
<evidence type="ECO:0000259" key="6">
    <source>
        <dbReference type="PROSITE" id="PS50977"/>
    </source>
</evidence>
<feature type="DNA-binding region" description="H-T-H motif" evidence="5">
    <location>
        <begin position="29"/>
        <end position="48"/>
    </location>
</feature>
<evidence type="ECO:0000256" key="3">
    <source>
        <dbReference type="ARBA" id="ARBA00023125"/>
    </source>
</evidence>
<organism evidence="8 9">
    <name type="scientific">Heyndrickxia oleronia</name>
    <dbReference type="NCBI Taxonomy" id="38875"/>
    <lineage>
        <taxon>Bacteria</taxon>
        <taxon>Bacillati</taxon>
        <taxon>Bacillota</taxon>
        <taxon>Bacilli</taxon>
        <taxon>Bacillales</taxon>
        <taxon>Bacillaceae</taxon>
        <taxon>Heyndrickxia</taxon>
    </lineage>
</organism>
<evidence type="ECO:0000256" key="1">
    <source>
        <dbReference type="ARBA" id="ARBA00022491"/>
    </source>
</evidence>
<dbReference type="GO" id="GO:0003677">
    <property type="term" value="F:DNA binding"/>
    <property type="evidence" value="ECO:0007669"/>
    <property type="project" value="UniProtKB-UniRule"/>
</dbReference>
<evidence type="ECO:0000313" key="8">
    <source>
        <dbReference type="EMBL" id="OOP70341.1"/>
    </source>
</evidence>
<dbReference type="SUPFAM" id="SSF48498">
    <property type="entry name" value="Tetracyclin repressor-like, C-terminal domain"/>
    <property type="match status" value="1"/>
</dbReference>
<keyword evidence="2" id="KW-0805">Transcription regulation</keyword>
<comment type="caution">
    <text evidence="8">The sequence shown here is derived from an EMBL/GenBank/DDBJ whole genome shotgun (WGS) entry which is preliminary data.</text>
</comment>
<dbReference type="PRINTS" id="PR00455">
    <property type="entry name" value="HTHTETR"/>
</dbReference>
<evidence type="ECO:0000256" key="5">
    <source>
        <dbReference type="PROSITE-ProRule" id="PRU00335"/>
    </source>
</evidence>
<evidence type="ECO:0000256" key="2">
    <source>
        <dbReference type="ARBA" id="ARBA00023015"/>
    </source>
</evidence>
<dbReference type="InterPro" id="IPR023772">
    <property type="entry name" value="DNA-bd_HTH_TetR-type_CS"/>
</dbReference>
<feature type="domain" description="HTH tetR-type" evidence="6">
    <location>
        <begin position="6"/>
        <end position="66"/>
    </location>
</feature>
<dbReference type="InterPro" id="IPR001647">
    <property type="entry name" value="HTH_TetR"/>
</dbReference>
<dbReference type="EMBL" id="JAROYP010000028">
    <property type="protein sequence ID" value="MDH5164297.1"/>
    <property type="molecule type" value="Genomic_DNA"/>
</dbReference>
<dbReference type="FunFam" id="1.10.10.60:FF:000141">
    <property type="entry name" value="TetR family transcriptional regulator"/>
    <property type="match status" value="1"/>
</dbReference>
<dbReference type="InterPro" id="IPR036271">
    <property type="entry name" value="Tet_transcr_reg_TetR-rel_C_sf"/>
</dbReference>
<keyword evidence="1" id="KW-0678">Repressor</keyword>
<dbReference type="InterPro" id="IPR050624">
    <property type="entry name" value="HTH-type_Tx_Regulator"/>
</dbReference>
<dbReference type="PANTHER" id="PTHR43479:SF8">
    <property type="entry name" value="TRANSCRIPTIONAL REGULATOR, TETR FAMILY"/>
    <property type="match status" value="1"/>
</dbReference>
<reference evidence="8 9" key="1">
    <citation type="submission" date="2017-01" db="EMBL/GenBank/DDBJ databases">
        <title>Draft genome sequence of Bacillus oleronius.</title>
        <authorList>
            <person name="Allam M."/>
        </authorList>
    </citation>
    <scope>NUCLEOTIDE SEQUENCE [LARGE SCALE GENOMIC DNA]</scope>
    <source>
        <strain evidence="8 9">DSM 9356</strain>
    </source>
</reference>
<dbReference type="SUPFAM" id="SSF46689">
    <property type="entry name" value="Homeodomain-like"/>
    <property type="match status" value="1"/>
</dbReference>
<dbReference type="InterPro" id="IPR009057">
    <property type="entry name" value="Homeodomain-like_sf"/>
</dbReference>
<proteinExistence type="predicted"/>
<dbReference type="Proteomes" id="UP000189761">
    <property type="component" value="Unassembled WGS sequence"/>
</dbReference>
<accession>A0A8E2IBL2</accession>
<dbReference type="PANTHER" id="PTHR43479">
    <property type="entry name" value="ACREF/ENVCD OPERON REPRESSOR-RELATED"/>
    <property type="match status" value="1"/>
</dbReference>
<reference evidence="7" key="2">
    <citation type="submission" date="2023-03" db="EMBL/GenBank/DDBJ databases">
        <title>Bacterial isolates from washroom surfaces on a university campus.</title>
        <authorList>
            <person name="Holman D.B."/>
            <person name="Gzyl K.E."/>
            <person name="Taheri A.E."/>
        </authorList>
    </citation>
    <scope>NUCLEOTIDE SEQUENCE</scope>
    <source>
        <strain evidence="7">RD03</strain>
    </source>
</reference>
<dbReference type="EMBL" id="MTLA01000004">
    <property type="protein sequence ID" value="OOP70341.1"/>
    <property type="molecule type" value="Genomic_DNA"/>
</dbReference>
<keyword evidence="3 5" id="KW-0238">DNA-binding</keyword>
<dbReference type="InterPro" id="IPR041603">
    <property type="entry name" value="YvdT_C"/>
</dbReference>
<evidence type="ECO:0000313" key="7">
    <source>
        <dbReference type="EMBL" id="MDH5164297.1"/>
    </source>
</evidence>
<evidence type="ECO:0000313" key="9">
    <source>
        <dbReference type="Proteomes" id="UP000189761"/>
    </source>
</evidence>
<gene>
    <name evidence="8" type="ORF">BWZ43_00470</name>
    <name evidence="7" type="ORF">P5X88_25525</name>
</gene>
<dbReference type="Proteomes" id="UP001159179">
    <property type="component" value="Unassembled WGS sequence"/>
</dbReference>
<dbReference type="GeneID" id="79870571"/>
<evidence type="ECO:0000256" key="4">
    <source>
        <dbReference type="ARBA" id="ARBA00023163"/>
    </source>
</evidence>
<dbReference type="Gene3D" id="1.10.357.10">
    <property type="entry name" value="Tetracycline Repressor, domain 2"/>
    <property type="match status" value="1"/>
</dbReference>
<dbReference type="RefSeq" id="WP_058004104.1">
    <property type="nucleotide sequence ID" value="NZ_BOQX01000013.1"/>
</dbReference>
<keyword evidence="9" id="KW-1185">Reference proteome</keyword>